<keyword evidence="2" id="KW-1133">Transmembrane helix</keyword>
<evidence type="ECO:0000256" key="1">
    <source>
        <dbReference type="SAM" id="MobiDB-lite"/>
    </source>
</evidence>
<dbReference type="RefSeq" id="WP_272445957.1">
    <property type="nucleotide sequence ID" value="NZ_JAMQKC010000005.1"/>
</dbReference>
<proteinExistence type="predicted"/>
<keyword evidence="2" id="KW-0812">Transmembrane</keyword>
<dbReference type="EMBL" id="JAMQKC010000005">
    <property type="protein sequence ID" value="MDC3416926.1"/>
    <property type="molecule type" value="Genomic_DNA"/>
</dbReference>
<gene>
    <name evidence="3" type="ORF">NC799_08325</name>
</gene>
<organism evidence="3 4">
    <name type="scientific">Aquibacillus salsiterrae</name>
    <dbReference type="NCBI Taxonomy" id="2950439"/>
    <lineage>
        <taxon>Bacteria</taxon>
        <taxon>Bacillati</taxon>
        <taxon>Bacillota</taxon>
        <taxon>Bacilli</taxon>
        <taxon>Bacillales</taxon>
        <taxon>Bacillaceae</taxon>
        <taxon>Aquibacillus</taxon>
    </lineage>
</organism>
<feature type="region of interest" description="Disordered" evidence="1">
    <location>
        <begin position="52"/>
        <end position="75"/>
    </location>
</feature>
<keyword evidence="2" id="KW-0472">Membrane</keyword>
<feature type="transmembrane region" description="Helical" evidence="2">
    <location>
        <begin position="31"/>
        <end position="47"/>
    </location>
</feature>
<evidence type="ECO:0000256" key="2">
    <source>
        <dbReference type="SAM" id="Phobius"/>
    </source>
</evidence>
<dbReference type="AlphaFoldDB" id="A0A9X3WH48"/>
<comment type="caution">
    <text evidence="3">The sequence shown here is derived from an EMBL/GenBank/DDBJ whole genome shotgun (WGS) entry which is preliminary data.</text>
</comment>
<name>A0A9X3WH48_9BACI</name>
<dbReference type="Proteomes" id="UP001145069">
    <property type="component" value="Unassembled WGS sequence"/>
</dbReference>
<reference evidence="3" key="1">
    <citation type="submission" date="2022-06" db="EMBL/GenBank/DDBJ databases">
        <title>Aquibacillus sp. a new bacterium isolated from soil saline samples.</title>
        <authorList>
            <person name="Galisteo C."/>
            <person name="De La Haba R."/>
            <person name="Sanchez-Porro C."/>
            <person name="Ventosa A."/>
        </authorList>
    </citation>
    <scope>NUCLEOTIDE SEQUENCE</scope>
    <source>
        <strain evidence="3">3ASR75-54</strain>
    </source>
</reference>
<accession>A0A9X3WH48</accession>
<protein>
    <submittedName>
        <fullName evidence="3">Uncharacterized protein</fullName>
    </submittedName>
</protein>
<keyword evidence="4" id="KW-1185">Reference proteome</keyword>
<feature type="transmembrane region" description="Helical" evidence="2">
    <location>
        <begin position="7"/>
        <end position="25"/>
    </location>
</feature>
<sequence>MPLIKYRFISIILGIVSLLFISFFLQAQMNIPIYIAIPLVATAFFVASKRTTNRPGGDASGFSHTNGQSDEVDSE</sequence>
<evidence type="ECO:0000313" key="4">
    <source>
        <dbReference type="Proteomes" id="UP001145069"/>
    </source>
</evidence>
<evidence type="ECO:0000313" key="3">
    <source>
        <dbReference type="EMBL" id="MDC3416926.1"/>
    </source>
</evidence>